<accession>W4VHV7</accession>
<evidence type="ECO:0000256" key="2">
    <source>
        <dbReference type="ARBA" id="ARBA00023002"/>
    </source>
</evidence>
<dbReference type="Pfam" id="PF13561">
    <property type="entry name" value="adh_short_C2"/>
    <property type="match status" value="1"/>
</dbReference>
<keyword evidence="4" id="KW-1185">Reference proteome</keyword>
<organism evidence="3 4">
    <name type="scientific">Gracilibacillus boraciitolerans JCM 21714</name>
    <dbReference type="NCBI Taxonomy" id="1298598"/>
    <lineage>
        <taxon>Bacteria</taxon>
        <taxon>Bacillati</taxon>
        <taxon>Bacillota</taxon>
        <taxon>Bacilli</taxon>
        <taxon>Bacillales</taxon>
        <taxon>Bacillaceae</taxon>
        <taxon>Gracilibacillus</taxon>
    </lineage>
</organism>
<proteinExistence type="inferred from homology"/>
<comment type="caution">
    <text evidence="3">The sequence shown here is derived from an EMBL/GenBank/DDBJ whole genome shotgun (WGS) entry which is preliminary data.</text>
</comment>
<keyword evidence="2" id="KW-0560">Oxidoreductase</keyword>
<dbReference type="CDD" id="cd05233">
    <property type="entry name" value="SDR_c"/>
    <property type="match status" value="1"/>
</dbReference>
<comment type="similarity">
    <text evidence="1">Belongs to the short-chain dehydrogenases/reductases (SDR) family.</text>
</comment>
<dbReference type="Proteomes" id="UP000019102">
    <property type="component" value="Unassembled WGS sequence"/>
</dbReference>
<gene>
    <name evidence="3" type="ORF">JCM21714_1994</name>
</gene>
<dbReference type="AlphaFoldDB" id="W4VHV7"/>
<dbReference type="STRING" id="1298598.JCM21714_1994"/>
<protein>
    <submittedName>
        <fullName evidence="3">3-oxoacyl-[acyl-carrier protein] reductase</fullName>
    </submittedName>
</protein>
<dbReference type="InterPro" id="IPR036291">
    <property type="entry name" value="NAD(P)-bd_dom_sf"/>
</dbReference>
<sequence length="157" mass="17314">MVDHTEEEWEQMIKGNLDAVFHLLKLTVPAMRSQQFGRIVNYGFQSANTAAGWINRAAFSAAKVGLVSLTKSIAYEEAEHGITANMVCPGDIIGEMKEATILESRKKHDPYTPIGRSGTGEDIARMVLFFCENKSDMITGTVVDVNGGLDVIHQQRK</sequence>
<dbReference type="PRINTS" id="PR00081">
    <property type="entry name" value="GDHRDH"/>
</dbReference>
<reference evidence="3 4" key="1">
    <citation type="journal article" date="2014" name="Genome Announc.">
        <title>Draft Genome Sequence of the Boron-Tolerant and Moderately Halotolerant Bacterium Gracilibacillus boraciitolerans JCM 21714T.</title>
        <authorList>
            <person name="Ahmed I."/>
            <person name="Oshima K."/>
            <person name="Suda W."/>
            <person name="Kitamura K."/>
            <person name="Iida T."/>
            <person name="Ohmori Y."/>
            <person name="Fujiwara T."/>
            <person name="Hattori M."/>
            <person name="Ohkuma M."/>
        </authorList>
    </citation>
    <scope>NUCLEOTIDE SEQUENCE [LARGE SCALE GENOMIC DNA]</scope>
    <source>
        <strain evidence="3 4">JCM 21714</strain>
    </source>
</reference>
<dbReference type="PANTHER" id="PTHR24321">
    <property type="entry name" value="DEHYDROGENASES, SHORT CHAIN"/>
    <property type="match status" value="1"/>
</dbReference>
<evidence type="ECO:0000313" key="3">
    <source>
        <dbReference type="EMBL" id="GAE92965.1"/>
    </source>
</evidence>
<dbReference type="GO" id="GO:0016491">
    <property type="term" value="F:oxidoreductase activity"/>
    <property type="evidence" value="ECO:0007669"/>
    <property type="project" value="UniProtKB-KW"/>
</dbReference>
<dbReference type="eggNOG" id="COG1028">
    <property type="taxonomic scope" value="Bacteria"/>
</dbReference>
<evidence type="ECO:0000313" key="4">
    <source>
        <dbReference type="Proteomes" id="UP000019102"/>
    </source>
</evidence>
<dbReference type="InterPro" id="IPR002347">
    <property type="entry name" value="SDR_fam"/>
</dbReference>
<dbReference type="SUPFAM" id="SSF51735">
    <property type="entry name" value="NAD(P)-binding Rossmann-fold domains"/>
    <property type="match status" value="1"/>
</dbReference>
<evidence type="ECO:0000256" key="1">
    <source>
        <dbReference type="ARBA" id="ARBA00006484"/>
    </source>
</evidence>
<dbReference type="Gene3D" id="3.40.50.720">
    <property type="entry name" value="NAD(P)-binding Rossmann-like Domain"/>
    <property type="match status" value="1"/>
</dbReference>
<dbReference type="PANTHER" id="PTHR24321:SF8">
    <property type="entry name" value="ESTRADIOL 17-BETA-DEHYDROGENASE 8-RELATED"/>
    <property type="match status" value="1"/>
</dbReference>
<dbReference type="EMBL" id="BAVS01000008">
    <property type="protein sequence ID" value="GAE92965.1"/>
    <property type="molecule type" value="Genomic_DNA"/>
</dbReference>
<name>W4VHV7_9BACI</name>